<dbReference type="EMBL" id="SEKV01000349">
    <property type="protein sequence ID" value="TFY58633.1"/>
    <property type="molecule type" value="Genomic_DNA"/>
</dbReference>
<dbReference type="Proteomes" id="UP000298390">
    <property type="component" value="Unassembled WGS sequence"/>
</dbReference>
<name>A0A4Y9YA76_9APHY</name>
<organism evidence="2 3">
    <name type="scientific">Rhodofomes roseus</name>
    <dbReference type="NCBI Taxonomy" id="34475"/>
    <lineage>
        <taxon>Eukaryota</taxon>
        <taxon>Fungi</taxon>
        <taxon>Dikarya</taxon>
        <taxon>Basidiomycota</taxon>
        <taxon>Agaricomycotina</taxon>
        <taxon>Agaricomycetes</taxon>
        <taxon>Polyporales</taxon>
        <taxon>Rhodofomes</taxon>
    </lineage>
</organism>
<reference evidence="2 3" key="1">
    <citation type="submission" date="2019-01" db="EMBL/GenBank/DDBJ databases">
        <title>Genome sequencing of the rare red list fungi Fomitopsis rosea.</title>
        <authorList>
            <person name="Buettner E."/>
            <person name="Kellner H."/>
        </authorList>
    </citation>
    <scope>NUCLEOTIDE SEQUENCE [LARGE SCALE GENOMIC DNA]</scope>
    <source>
        <strain evidence="2 3">DSM 105464</strain>
    </source>
</reference>
<dbReference type="CDD" id="cd18186">
    <property type="entry name" value="BTB_POZ_ZBTB_KLHL-like"/>
    <property type="match status" value="1"/>
</dbReference>
<dbReference type="AlphaFoldDB" id="A0A4Y9YA76"/>
<dbReference type="SUPFAM" id="SSF54695">
    <property type="entry name" value="POZ domain"/>
    <property type="match status" value="1"/>
</dbReference>
<comment type="caution">
    <text evidence="2">The sequence shown here is derived from an EMBL/GenBank/DDBJ whole genome shotgun (WGS) entry which is preliminary data.</text>
</comment>
<dbReference type="SMART" id="SM00225">
    <property type="entry name" value="BTB"/>
    <property type="match status" value="1"/>
</dbReference>
<dbReference type="InterPro" id="IPR011333">
    <property type="entry name" value="SKP1/BTB/POZ_sf"/>
</dbReference>
<feature type="domain" description="BTB" evidence="1">
    <location>
        <begin position="24"/>
        <end position="95"/>
    </location>
</feature>
<protein>
    <recommendedName>
        <fullName evidence="1">BTB domain-containing protein</fullName>
    </recommendedName>
</protein>
<evidence type="ECO:0000259" key="1">
    <source>
        <dbReference type="PROSITE" id="PS50097"/>
    </source>
</evidence>
<dbReference type="STRING" id="34475.A0A4Y9YA76"/>
<sequence>MNVSVQEAETTAFVRDEELWFPDGNVVLEAQGRAFRVYQGLLAHHSEIFRDLFTVPQPTTTEMYEECPIVHLTDQPEDLRQLLRVIYHGNRYYPADEQLEFAIVAALVRMSHKYAIEHIRDSYLSRMKSCFCEDLDDFRNFRSQSGSPSMKLCVTATDAIAAVNIARLTETLSMLPSALFFCCLLKTETLINGHPRADGTLDCLSPADVIKCIDALSQINRHRAYLAAGYVASDAGTRESAY</sequence>
<accession>A0A4Y9YA76</accession>
<dbReference type="InterPro" id="IPR000210">
    <property type="entry name" value="BTB/POZ_dom"/>
</dbReference>
<dbReference type="Gene3D" id="3.30.710.10">
    <property type="entry name" value="Potassium Channel Kv1.1, Chain A"/>
    <property type="match status" value="1"/>
</dbReference>
<dbReference type="PROSITE" id="PS50097">
    <property type="entry name" value="BTB"/>
    <property type="match status" value="1"/>
</dbReference>
<evidence type="ECO:0000313" key="2">
    <source>
        <dbReference type="EMBL" id="TFY58633.1"/>
    </source>
</evidence>
<evidence type="ECO:0000313" key="3">
    <source>
        <dbReference type="Proteomes" id="UP000298390"/>
    </source>
</evidence>
<dbReference type="Pfam" id="PF00651">
    <property type="entry name" value="BTB"/>
    <property type="match status" value="1"/>
</dbReference>
<gene>
    <name evidence="2" type="ORF">EVJ58_g6308</name>
</gene>
<proteinExistence type="predicted"/>